<dbReference type="PROSITE" id="PS00092">
    <property type="entry name" value="N6_MTASE"/>
    <property type="match status" value="1"/>
</dbReference>
<gene>
    <name evidence="8" type="ORF">UW74_C0028G0002</name>
</gene>
<dbReference type="InterPro" id="IPR007848">
    <property type="entry name" value="Small_mtfrase_dom"/>
</dbReference>
<dbReference type="Gene3D" id="3.40.109.10">
    <property type="entry name" value="NADH Oxidase"/>
    <property type="match status" value="1"/>
</dbReference>
<dbReference type="NCBIfam" id="TIGR03605">
    <property type="entry name" value="antibiot_sagB"/>
    <property type="match status" value="1"/>
</dbReference>
<name>A0A0G1K315_9BACT</name>
<dbReference type="SUPFAM" id="SSF55469">
    <property type="entry name" value="FMN-dependent nitroreductase-like"/>
    <property type="match status" value="1"/>
</dbReference>
<dbReference type="EC" id="2.1.1.297" evidence="1"/>
<proteinExistence type="predicted"/>
<evidence type="ECO:0000313" key="9">
    <source>
        <dbReference type="Proteomes" id="UP000034889"/>
    </source>
</evidence>
<dbReference type="InterPro" id="IPR029479">
    <property type="entry name" value="Nitroreductase"/>
</dbReference>
<dbReference type="GO" id="GO:0102559">
    <property type="term" value="F:peptide chain release factor N(5)-glutamine methyltransferase activity"/>
    <property type="evidence" value="ECO:0007669"/>
    <property type="project" value="UniProtKB-EC"/>
</dbReference>
<dbReference type="GO" id="GO:0032259">
    <property type="term" value="P:methylation"/>
    <property type="evidence" value="ECO:0007669"/>
    <property type="project" value="UniProtKB-KW"/>
</dbReference>
<keyword evidence="2" id="KW-0489">Methyltransferase</keyword>
<dbReference type="GO" id="GO:0016491">
    <property type="term" value="F:oxidoreductase activity"/>
    <property type="evidence" value="ECO:0007669"/>
    <property type="project" value="InterPro"/>
</dbReference>
<evidence type="ECO:0000256" key="3">
    <source>
        <dbReference type="ARBA" id="ARBA00022679"/>
    </source>
</evidence>
<feature type="domain" description="Methyltransferase small" evidence="7">
    <location>
        <begin position="96"/>
        <end position="171"/>
    </location>
</feature>
<dbReference type="CDD" id="cd02142">
    <property type="entry name" value="McbC_SagB-like_oxidoreductase"/>
    <property type="match status" value="1"/>
</dbReference>
<dbReference type="NCBIfam" id="TIGR00536">
    <property type="entry name" value="hemK_fam"/>
    <property type="match status" value="1"/>
</dbReference>
<evidence type="ECO:0000313" key="8">
    <source>
        <dbReference type="EMBL" id="KKT78055.1"/>
    </source>
</evidence>
<evidence type="ECO:0000256" key="1">
    <source>
        <dbReference type="ARBA" id="ARBA00012771"/>
    </source>
</evidence>
<reference evidence="8 9" key="1">
    <citation type="journal article" date="2015" name="Nature">
        <title>rRNA introns, odd ribosomes, and small enigmatic genomes across a large radiation of phyla.</title>
        <authorList>
            <person name="Brown C.T."/>
            <person name="Hug L.A."/>
            <person name="Thomas B.C."/>
            <person name="Sharon I."/>
            <person name="Castelle C.J."/>
            <person name="Singh A."/>
            <person name="Wilkins M.J."/>
            <person name="Williams K.H."/>
            <person name="Banfield J.F."/>
        </authorList>
    </citation>
    <scope>NUCLEOTIDE SEQUENCE [LARGE SCALE GENOMIC DNA]</scope>
</reference>
<dbReference type="InterPro" id="IPR002052">
    <property type="entry name" value="DNA_methylase_N6_adenine_CS"/>
</dbReference>
<keyword evidence="4" id="KW-0949">S-adenosyl-L-methionine</keyword>
<dbReference type="InterPro" id="IPR020051">
    <property type="entry name" value="SagB-type_dehydrogenase"/>
</dbReference>
<dbReference type="InterPro" id="IPR029063">
    <property type="entry name" value="SAM-dependent_MTases_sf"/>
</dbReference>
<dbReference type="CDD" id="cd02440">
    <property type="entry name" value="AdoMet_MTases"/>
    <property type="match status" value="1"/>
</dbReference>
<dbReference type="Proteomes" id="UP000034889">
    <property type="component" value="Unassembled WGS sequence"/>
</dbReference>
<sequence>MARHINYNKKTEERLEQEIKWLLEEKYGNKITAAANQDIERIKNGEPIDYVIGRTDFCGAKIDLSLRPLIPRPETECWLMEAIGDIKSRGDKGEIKCLDIFSGSGCIGIAILKNIPEARVDFADIDDNALKQIMINLKLNGVHENRFSIIKSDVFENVSEAYDYIFANPPYIPTKYPVAQSALKYEPHHSFLAGDSGLLFIRPFLCESKKYLKNGGRLWMEFYAGERMEIENILHKNNYDFYFNELGDCGILSAKLRAGKASADPFFEFFGKEMPLININSPEWGTVTYKEYPRSPKIILPKPVSLPAKTIENILRRRKTERNFSKKPISKKTLGQLLYWSAGLISKTAGAADEFRRFYPSGGARYPIEIYIANFTPGELDAGVYHYNVKGHILEKLSFSSAEKIKHALFFDFAKDAAALILLSFVGEQTTKKYGNLGYKLGLLEAGHIGQNIYLVGTALGLGVLALGGMNYEVAQRELNLGEEETVFYQLAVGQPEENR</sequence>
<dbReference type="AlphaFoldDB" id="A0A0G1K315"/>
<dbReference type="Pfam" id="PF00881">
    <property type="entry name" value="Nitroreductase"/>
    <property type="match status" value="1"/>
</dbReference>
<evidence type="ECO:0000259" key="6">
    <source>
        <dbReference type="Pfam" id="PF00881"/>
    </source>
</evidence>
<comment type="catalytic activity">
    <reaction evidence="5">
        <text>L-glutaminyl-[peptide chain release factor] + S-adenosyl-L-methionine = N(5)-methyl-L-glutaminyl-[peptide chain release factor] + S-adenosyl-L-homocysteine + H(+)</text>
        <dbReference type="Rhea" id="RHEA:42896"/>
        <dbReference type="Rhea" id="RHEA-COMP:10271"/>
        <dbReference type="Rhea" id="RHEA-COMP:10272"/>
        <dbReference type="ChEBI" id="CHEBI:15378"/>
        <dbReference type="ChEBI" id="CHEBI:30011"/>
        <dbReference type="ChEBI" id="CHEBI:57856"/>
        <dbReference type="ChEBI" id="CHEBI:59789"/>
        <dbReference type="ChEBI" id="CHEBI:61891"/>
        <dbReference type="EC" id="2.1.1.297"/>
    </reaction>
</comment>
<comment type="caution">
    <text evidence="8">The sequence shown here is derived from an EMBL/GenBank/DDBJ whole genome shotgun (WGS) entry which is preliminary data.</text>
</comment>
<evidence type="ECO:0000259" key="7">
    <source>
        <dbReference type="Pfam" id="PF05175"/>
    </source>
</evidence>
<dbReference type="InterPro" id="IPR000415">
    <property type="entry name" value="Nitroreductase-like"/>
</dbReference>
<evidence type="ECO:0000256" key="5">
    <source>
        <dbReference type="ARBA" id="ARBA00048391"/>
    </source>
</evidence>
<feature type="domain" description="Nitroreductase" evidence="6">
    <location>
        <begin position="315"/>
        <end position="494"/>
    </location>
</feature>
<keyword evidence="3" id="KW-0808">Transferase</keyword>
<dbReference type="Pfam" id="PF05175">
    <property type="entry name" value="MTS"/>
    <property type="match status" value="1"/>
</dbReference>
<dbReference type="Gene3D" id="3.40.50.150">
    <property type="entry name" value="Vaccinia Virus protein VP39"/>
    <property type="match status" value="1"/>
</dbReference>
<accession>A0A0G1K315</accession>
<evidence type="ECO:0000256" key="2">
    <source>
        <dbReference type="ARBA" id="ARBA00022603"/>
    </source>
</evidence>
<dbReference type="PANTHER" id="PTHR18895">
    <property type="entry name" value="HEMK METHYLTRANSFERASE"/>
    <property type="match status" value="1"/>
</dbReference>
<dbReference type="InterPro" id="IPR004556">
    <property type="entry name" value="HemK-like"/>
</dbReference>
<protein>
    <recommendedName>
        <fullName evidence="1">peptide chain release factor N(5)-glutamine methyltransferase</fullName>
        <ecNumber evidence="1">2.1.1.297</ecNumber>
    </recommendedName>
</protein>
<evidence type="ECO:0000256" key="4">
    <source>
        <dbReference type="ARBA" id="ARBA00022691"/>
    </source>
</evidence>
<dbReference type="SUPFAM" id="SSF53335">
    <property type="entry name" value="S-adenosyl-L-methionine-dependent methyltransferases"/>
    <property type="match status" value="1"/>
</dbReference>
<dbReference type="EMBL" id="LCJM01000028">
    <property type="protein sequence ID" value="KKT78055.1"/>
    <property type="molecule type" value="Genomic_DNA"/>
</dbReference>
<dbReference type="InterPro" id="IPR050320">
    <property type="entry name" value="N5-glutamine_MTase"/>
</dbReference>
<dbReference type="PANTHER" id="PTHR18895:SF74">
    <property type="entry name" value="MTRF1L RELEASE FACTOR GLUTAMINE METHYLTRANSFERASE"/>
    <property type="match status" value="1"/>
</dbReference>
<dbReference type="GO" id="GO:0003676">
    <property type="term" value="F:nucleic acid binding"/>
    <property type="evidence" value="ECO:0007669"/>
    <property type="project" value="InterPro"/>
</dbReference>
<organism evidence="8 9">
    <name type="scientific">Candidatus Giovannonibacteria bacterium GW2011_GWC2_44_8</name>
    <dbReference type="NCBI Taxonomy" id="1618657"/>
    <lineage>
        <taxon>Bacteria</taxon>
        <taxon>Candidatus Giovannoniibacteriota</taxon>
    </lineage>
</organism>